<dbReference type="PaxDb" id="3847-GLYMA14G13178.1"/>
<dbReference type="Gramene" id="KRH15761">
    <property type="protein sequence ID" value="KRH15761"/>
    <property type="gene ID" value="GLYMA_14G109400"/>
</dbReference>
<evidence type="ECO:0000313" key="9">
    <source>
        <dbReference type="EMBL" id="KRH15761.1"/>
    </source>
</evidence>
<dbReference type="InterPro" id="IPR012337">
    <property type="entry name" value="RNaseH-like_sf"/>
</dbReference>
<dbReference type="Proteomes" id="UP000008827">
    <property type="component" value="Chromosome 14"/>
</dbReference>
<dbReference type="GO" id="GO:0008270">
    <property type="term" value="F:zinc ion binding"/>
    <property type="evidence" value="ECO:0007669"/>
    <property type="project" value="UniProtKB-KW"/>
</dbReference>
<evidence type="ECO:0008006" key="12">
    <source>
        <dbReference type="Google" id="ProtNLM"/>
    </source>
</evidence>
<name>A0A0R0GBQ5_SOYBN</name>
<dbReference type="InterPro" id="IPR008906">
    <property type="entry name" value="HATC_C_dom"/>
</dbReference>
<organism evidence="9">
    <name type="scientific">Glycine max</name>
    <name type="common">Soybean</name>
    <name type="synonym">Glycine hispida</name>
    <dbReference type="NCBI Taxonomy" id="3847"/>
    <lineage>
        <taxon>Eukaryota</taxon>
        <taxon>Viridiplantae</taxon>
        <taxon>Streptophyta</taxon>
        <taxon>Embryophyta</taxon>
        <taxon>Tracheophyta</taxon>
        <taxon>Spermatophyta</taxon>
        <taxon>Magnoliopsida</taxon>
        <taxon>eudicotyledons</taxon>
        <taxon>Gunneridae</taxon>
        <taxon>Pentapetalae</taxon>
        <taxon>rosids</taxon>
        <taxon>fabids</taxon>
        <taxon>Fabales</taxon>
        <taxon>Fabaceae</taxon>
        <taxon>Papilionoideae</taxon>
        <taxon>50 kb inversion clade</taxon>
        <taxon>NPAAA clade</taxon>
        <taxon>indigoferoid/millettioid clade</taxon>
        <taxon>Phaseoleae</taxon>
        <taxon>Glycine</taxon>
        <taxon>Glycine subgen. Soja</taxon>
    </lineage>
</organism>
<feature type="domain" description="hAT-like transposase RNase-H fold" evidence="8">
    <location>
        <begin position="288"/>
        <end position="387"/>
    </location>
</feature>
<evidence type="ECO:0000256" key="6">
    <source>
        <dbReference type="ARBA" id="ARBA00023242"/>
    </source>
</evidence>
<keyword evidence="2" id="KW-0479">Metal-binding</keyword>
<dbReference type="GO" id="GO:0046983">
    <property type="term" value="F:protein dimerization activity"/>
    <property type="evidence" value="ECO:0007669"/>
    <property type="project" value="InterPro"/>
</dbReference>
<dbReference type="AlphaFoldDB" id="A0A0R0GBQ5"/>
<keyword evidence="3" id="KW-0863">Zinc-finger</keyword>
<evidence type="ECO:0000256" key="5">
    <source>
        <dbReference type="ARBA" id="ARBA00023125"/>
    </source>
</evidence>
<sequence length="504" mass="58915">MCIVRHGLPFNFVEYKWVRELLSYINSDVKHVSRNTLVSGLLKLHGEMKEKLKYAIHKCHNRICLTSDCWTACTQEGYICLTTHFVDNNWKLNSKILAFCKLEPPHTGEDLANKVFEVLTEWEIDRKIFSITLDNASANDRMQELLGEQLRLQNSLLCDGEFLHVRCCAHVLNLIVQDGLKVAEVALQKIRDNIKYVRASESRKIVLIECIAQVRGIDTKVGLRLDVPTRWNSTYIMLGSALRYCCAFASFIIRDRKYKCCPSNEEWKRAEKLCEFLKPFYNMTNLISGTSYPTSNEYFMQVWKIEWLLRETLKCDDPVLQNMAVLMMEKFGKYWSDYNVILSIAKILDPRMKLEALRFYYSKLDASTCDEKINNMKEKMYKLFDEYEYINYVSQNVNVNGKSELDLYLAETPLEPKFFPKLDILSYWKDRQERYPNLCRLACKVLSILITTVASESTYNIGARVLNKYRASLLPSNVQTLILTQNWINGFEDIGNLHFLFHNF</sequence>
<dbReference type="SUPFAM" id="SSF53098">
    <property type="entry name" value="Ribonuclease H-like"/>
    <property type="match status" value="1"/>
</dbReference>
<evidence type="ECO:0000256" key="1">
    <source>
        <dbReference type="ARBA" id="ARBA00004123"/>
    </source>
</evidence>
<dbReference type="PANTHER" id="PTHR46481">
    <property type="entry name" value="ZINC FINGER BED DOMAIN-CONTAINING PROTEIN 4"/>
    <property type="match status" value="1"/>
</dbReference>
<evidence type="ECO:0000313" key="11">
    <source>
        <dbReference type="Proteomes" id="UP000008827"/>
    </source>
</evidence>
<dbReference type="Pfam" id="PF14372">
    <property type="entry name" value="hAT-like_RNase-H"/>
    <property type="match status" value="1"/>
</dbReference>
<dbReference type="InParanoid" id="A0A0R0GBQ5"/>
<keyword evidence="5" id="KW-0238">DNA-binding</keyword>
<proteinExistence type="predicted"/>
<reference evidence="10" key="2">
    <citation type="submission" date="2018-02" db="UniProtKB">
        <authorList>
            <consortium name="EnsemblPlants"/>
        </authorList>
    </citation>
    <scope>IDENTIFICATION</scope>
    <source>
        <strain evidence="10">Williams 82</strain>
    </source>
</reference>
<protein>
    <recommendedName>
        <fullName evidence="12">HAT C-terminal dimerisation domain-containing protein</fullName>
    </recommendedName>
</protein>
<accession>A0A0R0GBQ5</accession>
<comment type="subcellular location">
    <subcellularLocation>
        <location evidence="1">Nucleus</location>
    </subcellularLocation>
</comment>
<keyword evidence="4" id="KW-0862">Zinc</keyword>
<reference evidence="9" key="3">
    <citation type="submission" date="2018-07" db="EMBL/GenBank/DDBJ databases">
        <title>WGS assembly of Glycine max.</title>
        <authorList>
            <person name="Schmutz J."/>
            <person name="Cannon S."/>
            <person name="Schlueter J."/>
            <person name="Ma J."/>
            <person name="Mitros T."/>
            <person name="Nelson W."/>
            <person name="Hyten D."/>
            <person name="Song Q."/>
            <person name="Thelen J."/>
            <person name="Cheng J."/>
            <person name="Xu D."/>
            <person name="Hellsten U."/>
            <person name="May G."/>
            <person name="Yu Y."/>
            <person name="Sakurai T."/>
            <person name="Umezawa T."/>
            <person name="Bhattacharyya M."/>
            <person name="Sandhu D."/>
            <person name="Valliyodan B."/>
            <person name="Lindquist E."/>
            <person name="Peto M."/>
            <person name="Grant D."/>
            <person name="Shu S."/>
            <person name="Goodstein D."/>
            <person name="Barry K."/>
            <person name="Futrell-Griggs M."/>
            <person name="Abernathy B."/>
            <person name="Du J."/>
            <person name="Tian Z."/>
            <person name="Zhu L."/>
            <person name="Gill N."/>
            <person name="Joshi T."/>
            <person name="Libault M."/>
            <person name="Sethuraman A."/>
            <person name="Zhang X."/>
            <person name="Shinozaki K."/>
            <person name="Nguyen H."/>
            <person name="Wing R."/>
            <person name="Cregan P."/>
            <person name="Specht J."/>
            <person name="Grimwood J."/>
            <person name="Rokhsar D."/>
            <person name="Stacey G."/>
            <person name="Shoemaker R."/>
            <person name="Jackson S."/>
        </authorList>
    </citation>
    <scope>NUCLEOTIDE SEQUENCE</scope>
    <source>
        <tissue evidence="9">Callus</tissue>
    </source>
</reference>
<feature type="domain" description="HAT C-terminal dimerisation" evidence="7">
    <location>
        <begin position="404"/>
        <end position="488"/>
    </location>
</feature>
<reference evidence="9 10" key="1">
    <citation type="journal article" date="2010" name="Nature">
        <title>Genome sequence of the palaeopolyploid soybean.</title>
        <authorList>
            <person name="Schmutz J."/>
            <person name="Cannon S.B."/>
            <person name="Schlueter J."/>
            <person name="Ma J."/>
            <person name="Mitros T."/>
            <person name="Nelson W."/>
            <person name="Hyten D.L."/>
            <person name="Song Q."/>
            <person name="Thelen J.J."/>
            <person name="Cheng J."/>
            <person name="Xu D."/>
            <person name="Hellsten U."/>
            <person name="May G.D."/>
            <person name="Yu Y."/>
            <person name="Sakurai T."/>
            <person name="Umezawa T."/>
            <person name="Bhattacharyya M.K."/>
            <person name="Sandhu D."/>
            <person name="Valliyodan B."/>
            <person name="Lindquist E."/>
            <person name="Peto M."/>
            <person name="Grant D."/>
            <person name="Shu S."/>
            <person name="Goodstein D."/>
            <person name="Barry K."/>
            <person name="Futrell-Griggs M."/>
            <person name="Abernathy B."/>
            <person name="Du J."/>
            <person name="Tian Z."/>
            <person name="Zhu L."/>
            <person name="Gill N."/>
            <person name="Joshi T."/>
            <person name="Libault M."/>
            <person name="Sethuraman A."/>
            <person name="Zhang X.-C."/>
            <person name="Shinozaki K."/>
            <person name="Nguyen H.T."/>
            <person name="Wing R.A."/>
            <person name="Cregan P."/>
            <person name="Specht J."/>
            <person name="Grimwood J."/>
            <person name="Rokhsar D."/>
            <person name="Stacey G."/>
            <person name="Shoemaker R.C."/>
            <person name="Jackson S.A."/>
        </authorList>
    </citation>
    <scope>NUCLEOTIDE SEQUENCE</scope>
    <source>
        <strain evidence="10">cv. Williams 82</strain>
        <tissue evidence="9">Callus</tissue>
    </source>
</reference>
<dbReference type="PANTHER" id="PTHR46481:SF10">
    <property type="entry name" value="ZINC FINGER BED DOMAIN-CONTAINING PROTEIN 39"/>
    <property type="match status" value="1"/>
</dbReference>
<evidence type="ECO:0000259" key="8">
    <source>
        <dbReference type="Pfam" id="PF14372"/>
    </source>
</evidence>
<evidence type="ECO:0000256" key="3">
    <source>
        <dbReference type="ARBA" id="ARBA00022771"/>
    </source>
</evidence>
<dbReference type="InterPro" id="IPR025525">
    <property type="entry name" value="hAT-like_transposase_RNase-H"/>
</dbReference>
<dbReference type="GO" id="GO:0003677">
    <property type="term" value="F:DNA binding"/>
    <property type="evidence" value="ECO:0007669"/>
    <property type="project" value="UniProtKB-KW"/>
</dbReference>
<dbReference type="InterPro" id="IPR052035">
    <property type="entry name" value="ZnF_BED_domain_contain"/>
</dbReference>
<dbReference type="Pfam" id="PF05699">
    <property type="entry name" value="Dimer_Tnp_hAT"/>
    <property type="match status" value="1"/>
</dbReference>
<dbReference type="OMA" id="NQNPART"/>
<evidence type="ECO:0000259" key="7">
    <source>
        <dbReference type="Pfam" id="PF05699"/>
    </source>
</evidence>
<dbReference type="EMBL" id="CM000847">
    <property type="protein sequence ID" value="KRH15761.1"/>
    <property type="molecule type" value="Genomic_DNA"/>
</dbReference>
<keyword evidence="6" id="KW-0539">Nucleus</keyword>
<evidence type="ECO:0000313" key="10">
    <source>
        <dbReference type="EnsemblPlants" id="KRH15761"/>
    </source>
</evidence>
<dbReference type="STRING" id="3847.A0A0R0GBQ5"/>
<keyword evidence="11" id="KW-1185">Reference proteome</keyword>
<dbReference type="EnsemblPlants" id="KRH15761">
    <property type="protein sequence ID" value="KRH15761"/>
    <property type="gene ID" value="GLYMA_14G109400"/>
</dbReference>
<dbReference type="GO" id="GO:0005634">
    <property type="term" value="C:nucleus"/>
    <property type="evidence" value="ECO:0007669"/>
    <property type="project" value="UniProtKB-SubCell"/>
</dbReference>
<gene>
    <name evidence="9" type="ORF">GLYMA_14G109400</name>
</gene>
<evidence type="ECO:0000256" key="4">
    <source>
        <dbReference type="ARBA" id="ARBA00022833"/>
    </source>
</evidence>
<evidence type="ECO:0000256" key="2">
    <source>
        <dbReference type="ARBA" id="ARBA00022723"/>
    </source>
</evidence>